<organism evidence="1 2">
    <name type="scientific">Rhodopirellula sallentina SM41</name>
    <dbReference type="NCBI Taxonomy" id="1263870"/>
    <lineage>
        <taxon>Bacteria</taxon>
        <taxon>Pseudomonadati</taxon>
        <taxon>Planctomycetota</taxon>
        <taxon>Planctomycetia</taxon>
        <taxon>Pirellulales</taxon>
        <taxon>Pirellulaceae</taxon>
        <taxon>Rhodopirellula</taxon>
    </lineage>
</organism>
<dbReference type="Proteomes" id="UP000011885">
    <property type="component" value="Unassembled WGS sequence"/>
</dbReference>
<comment type="caution">
    <text evidence="1">The sequence shown here is derived from an EMBL/GenBank/DDBJ whole genome shotgun (WGS) entry which is preliminary data.</text>
</comment>
<gene>
    <name evidence="1" type="ORF">RSSM_04038</name>
</gene>
<sequence>MQSTATLATKELKRGVYFKGCECRSEARWRTEIRAAERHLQSDRANDSGSNPRMLSRALLVPVEIQTFVASPR</sequence>
<reference evidence="1 2" key="1">
    <citation type="journal article" date="2013" name="Mar. Genomics">
        <title>Expression of sulfatases in Rhodopirellula baltica and the diversity of sulfatases in the genus Rhodopirellula.</title>
        <authorList>
            <person name="Wegner C.E."/>
            <person name="Richter-Heitmann T."/>
            <person name="Klindworth A."/>
            <person name="Klockow C."/>
            <person name="Richter M."/>
            <person name="Achstetter T."/>
            <person name="Glockner F.O."/>
            <person name="Harder J."/>
        </authorList>
    </citation>
    <scope>NUCLEOTIDE SEQUENCE [LARGE SCALE GENOMIC DNA]</scope>
    <source>
        <strain evidence="1 2">SM41</strain>
    </source>
</reference>
<protein>
    <submittedName>
        <fullName evidence="1">Uncharacterized protein</fullName>
    </submittedName>
</protein>
<dbReference type="EMBL" id="ANOH01000274">
    <property type="protein sequence ID" value="EMI54567.1"/>
    <property type="molecule type" value="Genomic_DNA"/>
</dbReference>
<dbReference type="AlphaFoldDB" id="M5TZC9"/>
<accession>M5TZC9</accession>
<dbReference type="PATRIC" id="fig|1263870.3.peg.4276"/>
<keyword evidence="2" id="KW-1185">Reference proteome</keyword>
<evidence type="ECO:0000313" key="2">
    <source>
        <dbReference type="Proteomes" id="UP000011885"/>
    </source>
</evidence>
<name>M5TZC9_9BACT</name>
<evidence type="ECO:0000313" key="1">
    <source>
        <dbReference type="EMBL" id="EMI54567.1"/>
    </source>
</evidence>
<proteinExistence type="predicted"/>